<dbReference type="Pfam" id="PF00149">
    <property type="entry name" value="Metallophos"/>
    <property type="match status" value="1"/>
</dbReference>
<dbReference type="Gene3D" id="3.60.21.10">
    <property type="match status" value="1"/>
</dbReference>
<accession>A0A0E4GDY7</accession>
<gene>
    <name evidence="4" type="ORF">1641</name>
</gene>
<reference evidence="4 5" key="1">
    <citation type="submission" date="2015-03" db="EMBL/GenBank/DDBJ databases">
        <authorList>
            <person name="Murphy D."/>
        </authorList>
    </citation>
    <scope>NUCLEOTIDE SEQUENCE [LARGE SCALE GENOMIC DNA]</scope>
    <source>
        <strain evidence="4 5">OL-4</strain>
    </source>
</reference>
<dbReference type="STRING" id="690567.1641"/>
<keyword evidence="1" id="KW-0479">Metal-binding</keyword>
<dbReference type="InterPro" id="IPR051158">
    <property type="entry name" value="Metallophosphoesterase_sf"/>
</dbReference>
<protein>
    <submittedName>
        <fullName evidence="4">Metallo-dependent phosphatase-like</fullName>
    </submittedName>
</protein>
<keyword evidence="2" id="KW-0378">Hydrolase</keyword>
<evidence type="ECO:0000313" key="5">
    <source>
        <dbReference type="Proteomes" id="UP000045545"/>
    </source>
</evidence>
<dbReference type="PANTHER" id="PTHR31302:SF31">
    <property type="entry name" value="PHOSPHODIESTERASE YAEI"/>
    <property type="match status" value="1"/>
</dbReference>
<dbReference type="AlphaFoldDB" id="A0A0E4GDY7"/>
<organism evidence="4 5">
    <name type="scientific">Syntrophomonas zehnderi OL-4</name>
    <dbReference type="NCBI Taxonomy" id="690567"/>
    <lineage>
        <taxon>Bacteria</taxon>
        <taxon>Bacillati</taxon>
        <taxon>Bacillota</taxon>
        <taxon>Clostridia</taxon>
        <taxon>Eubacteriales</taxon>
        <taxon>Syntrophomonadaceae</taxon>
        <taxon>Syntrophomonas</taxon>
    </lineage>
</organism>
<evidence type="ECO:0000313" key="4">
    <source>
        <dbReference type="EMBL" id="CFX68541.1"/>
    </source>
</evidence>
<dbReference type="GO" id="GO:0009245">
    <property type="term" value="P:lipid A biosynthetic process"/>
    <property type="evidence" value="ECO:0007669"/>
    <property type="project" value="TreeGrafter"/>
</dbReference>
<sequence>MNKKMKTILAIVAILVIFIVVSFNISNNYITTTNYFVASQDLPTAFDGYKILQLSDLHSREFGKNNYKLINKIDKVNPDIVVMTGDMVNSKDENYDVFISLSQALAAKYDVYFVIGNHEQCLGKNNLQSLTQKLTAMGVNVLDNNKATIVKADDNIALYGMWFNLRYYSNLNMKYVQNNVNNYFFSIDKMNQVLGKKDAEVFSILLTHNPAYFETYLKWGADLTLAGHIHGGMVRLPWCGGIFSPEKIFFPPYDAGEFSASDKMMIVSRGLGIGNEGFRYFNCPELVVVTLKK</sequence>
<feature type="domain" description="Calcineurin-like phosphoesterase" evidence="3">
    <location>
        <begin position="50"/>
        <end position="231"/>
    </location>
</feature>
<evidence type="ECO:0000259" key="3">
    <source>
        <dbReference type="Pfam" id="PF00149"/>
    </source>
</evidence>
<dbReference type="SUPFAM" id="SSF56300">
    <property type="entry name" value="Metallo-dependent phosphatases"/>
    <property type="match status" value="1"/>
</dbReference>
<dbReference type="GO" id="GO:0008758">
    <property type="term" value="F:UDP-2,3-diacylglucosamine hydrolase activity"/>
    <property type="evidence" value="ECO:0007669"/>
    <property type="project" value="TreeGrafter"/>
</dbReference>
<evidence type="ECO:0000256" key="1">
    <source>
        <dbReference type="ARBA" id="ARBA00022723"/>
    </source>
</evidence>
<dbReference type="GO" id="GO:0046872">
    <property type="term" value="F:metal ion binding"/>
    <property type="evidence" value="ECO:0007669"/>
    <property type="project" value="UniProtKB-KW"/>
</dbReference>
<dbReference type="Proteomes" id="UP000045545">
    <property type="component" value="Unassembled WGS sequence"/>
</dbReference>
<dbReference type="GO" id="GO:0016020">
    <property type="term" value="C:membrane"/>
    <property type="evidence" value="ECO:0007669"/>
    <property type="project" value="GOC"/>
</dbReference>
<proteinExistence type="predicted"/>
<dbReference type="InterPro" id="IPR004843">
    <property type="entry name" value="Calcineurin-like_PHP"/>
</dbReference>
<name>A0A0E4GDY7_9FIRM</name>
<dbReference type="EMBL" id="CGIH01000027">
    <property type="protein sequence ID" value="CFX68541.1"/>
    <property type="molecule type" value="Genomic_DNA"/>
</dbReference>
<evidence type="ECO:0000256" key="2">
    <source>
        <dbReference type="ARBA" id="ARBA00022801"/>
    </source>
</evidence>
<dbReference type="PANTHER" id="PTHR31302">
    <property type="entry name" value="TRANSMEMBRANE PROTEIN WITH METALLOPHOSPHOESTERASE DOMAIN-RELATED"/>
    <property type="match status" value="1"/>
</dbReference>
<dbReference type="InterPro" id="IPR029052">
    <property type="entry name" value="Metallo-depent_PP-like"/>
</dbReference>
<keyword evidence="5" id="KW-1185">Reference proteome</keyword>